<reference evidence="2" key="1">
    <citation type="submission" date="2022-09" db="EMBL/GenBank/DDBJ databases">
        <authorList>
            <person name="Orihara K."/>
        </authorList>
    </citation>
    <scope>NUCLEOTIDE SEQUENCE</scope>
    <source>
        <strain evidence="2">YIT 13062</strain>
    </source>
</reference>
<dbReference type="AlphaFoldDB" id="A0AA43P4T7"/>
<dbReference type="EMBL" id="JAOPMH010000001">
    <property type="protein sequence ID" value="MDH7889208.1"/>
    <property type="molecule type" value="Genomic_DNA"/>
</dbReference>
<sequence length="289" mass="32437">MTYDSKDLDKSNAYHYAPSVMSKLSFLPQSKPDSPSVRKTNGNSSITISASNGEWAYGAAPRMFLLHIRSLIKNGSDCVDAEHHTVYLDDTYNAFCNSVGIKYSGSNKDKVMEMVKNLATTSIVLENWSADGFIAHSFFVANTVALNYGTDESKKSFIEFSPQMWALLTENCVPLNPSIVRRLRGDALALDVYQWLAFRANGARRETRVTWEALLMQFKYDGYPMREFKRKFKRALEKIQLAWPELKVEITETGVIVRPSLPSIQSGNDDADTDAGVADDEEPMNPFVS</sequence>
<comment type="caution">
    <text evidence="2">The sequence shown here is derived from an EMBL/GenBank/DDBJ whole genome shotgun (WGS) entry which is preliminary data.</text>
</comment>
<name>A0AA43P4T7_9BIFI</name>
<dbReference type="InterPro" id="IPR006881">
    <property type="entry name" value="RepA_C"/>
</dbReference>
<dbReference type="Proteomes" id="UP001161916">
    <property type="component" value="Unassembled WGS sequence"/>
</dbReference>
<evidence type="ECO:0000313" key="2">
    <source>
        <dbReference type="EMBL" id="MDH7889208.1"/>
    </source>
</evidence>
<evidence type="ECO:0000256" key="1">
    <source>
        <dbReference type="SAM" id="MobiDB-lite"/>
    </source>
</evidence>
<evidence type="ECO:0000313" key="3">
    <source>
        <dbReference type="Proteomes" id="UP001161916"/>
    </source>
</evidence>
<gene>
    <name evidence="2" type="ORF">OB951_01030</name>
</gene>
<organism evidence="2 3">
    <name type="scientific">Bifidobacterium catenulatum subsp. kashiwanohense</name>
    <dbReference type="NCBI Taxonomy" id="630129"/>
    <lineage>
        <taxon>Bacteria</taxon>
        <taxon>Bacillati</taxon>
        <taxon>Actinomycetota</taxon>
        <taxon>Actinomycetes</taxon>
        <taxon>Bifidobacteriales</taxon>
        <taxon>Bifidobacteriaceae</taxon>
        <taxon>Bifidobacterium</taxon>
    </lineage>
</organism>
<reference evidence="2" key="2">
    <citation type="journal article" date="2023" name="Gut Microbes">
        <title>Characterization of Bifidobacterium kashiwanohense that utilizes both milk- and plant-derived oligosaccharides.</title>
        <authorList>
            <person name="Orihara K."/>
            <person name="Yahagi K."/>
            <person name="Saito Y."/>
            <person name="Watanabe Y."/>
            <person name="Sasai T."/>
            <person name="Hara T."/>
            <person name="Tsukuda N."/>
            <person name="Oki K."/>
            <person name="Fujimoto J."/>
            <person name="Matsuki T."/>
        </authorList>
    </citation>
    <scope>NUCLEOTIDE SEQUENCE</scope>
    <source>
        <strain evidence="2">YIT 13062</strain>
    </source>
</reference>
<feature type="compositionally biased region" description="Acidic residues" evidence="1">
    <location>
        <begin position="269"/>
        <end position="283"/>
    </location>
</feature>
<accession>A0AA43P4T7</accession>
<dbReference type="Pfam" id="PF04796">
    <property type="entry name" value="RepA_C"/>
    <property type="match status" value="1"/>
</dbReference>
<feature type="region of interest" description="Disordered" evidence="1">
    <location>
        <begin position="261"/>
        <end position="289"/>
    </location>
</feature>
<dbReference type="RefSeq" id="WP_281105402.1">
    <property type="nucleotide sequence ID" value="NZ_JAOPMH010000001.1"/>
</dbReference>
<protein>
    <submittedName>
        <fullName evidence="2">Replication protein RepA</fullName>
    </submittedName>
</protein>
<proteinExistence type="predicted"/>